<dbReference type="EMBL" id="CP162601">
    <property type="protein sequence ID" value="XDK25489.1"/>
    <property type="molecule type" value="Genomic_DNA"/>
</dbReference>
<dbReference type="InterPro" id="IPR013320">
    <property type="entry name" value="ConA-like_dom_sf"/>
</dbReference>
<feature type="chain" id="PRO_5044228800" evidence="1">
    <location>
        <begin position="23"/>
        <end position="279"/>
    </location>
</feature>
<sequence length="279" mass="30236">MKLTTLSTLVAVLAVTQGQAFAAPSDDFDLSQWKLTLPVSEYAYFGSGDDDDAAEILPSDCTGNNYSGSGIDEGFEDTNYFYSDSSGAMVFVTPLDGGASTLNSSYVRSELRELYDWSACDSTGTANWDISSGTHTLSATLSVTDYYDDDPQTVVGQIHAHNSNYALVKLQWDGPTKDVRAIINESAEDGNNFDLEFGLVPGTDEWSYTIEVEDKKISISVTYGGETVTKSVTIGEGDMDDDWLDDTFYFKAGNYAQANKSSGGSFTVKFTDLDVSHSD</sequence>
<organism evidence="3">
    <name type="scientific">Vibrio sp. HB236076</name>
    <dbReference type="NCBI Taxonomy" id="3232307"/>
    <lineage>
        <taxon>Bacteria</taxon>
        <taxon>Pseudomonadati</taxon>
        <taxon>Pseudomonadota</taxon>
        <taxon>Gammaproteobacteria</taxon>
        <taxon>Vibrionales</taxon>
        <taxon>Vibrionaceae</taxon>
        <taxon>Vibrio</taxon>
    </lineage>
</organism>
<protein>
    <submittedName>
        <fullName evidence="3">Polysaccharide lyase family 7 protein</fullName>
    </submittedName>
</protein>
<accession>A0AB39HBW5</accession>
<dbReference type="GO" id="GO:0016829">
    <property type="term" value="F:lyase activity"/>
    <property type="evidence" value="ECO:0007669"/>
    <property type="project" value="UniProtKB-KW"/>
</dbReference>
<evidence type="ECO:0000256" key="1">
    <source>
        <dbReference type="SAM" id="SignalP"/>
    </source>
</evidence>
<feature type="signal peptide" evidence="1">
    <location>
        <begin position="1"/>
        <end position="22"/>
    </location>
</feature>
<dbReference type="Pfam" id="PF08787">
    <property type="entry name" value="Alginate_lyase2"/>
    <property type="match status" value="1"/>
</dbReference>
<evidence type="ECO:0000313" key="3">
    <source>
        <dbReference type="EMBL" id="XDK25489.1"/>
    </source>
</evidence>
<dbReference type="AlphaFoldDB" id="A0AB39HBW5"/>
<reference evidence="3" key="1">
    <citation type="submission" date="2024-07" db="EMBL/GenBank/DDBJ databases">
        <title>Genome Analysis of a Potential Novel Vibrio Species Secreting pH- and Thermo-stable Alginate Lyase and its Application in Producing Alginate Oligosaccharides.</title>
        <authorList>
            <person name="Huang H."/>
            <person name="Bao K."/>
        </authorList>
    </citation>
    <scope>NUCLEOTIDE SEQUENCE</scope>
    <source>
        <strain evidence="3">HB236076</strain>
    </source>
</reference>
<evidence type="ECO:0000259" key="2">
    <source>
        <dbReference type="Pfam" id="PF08787"/>
    </source>
</evidence>
<dbReference type="SUPFAM" id="SSF49899">
    <property type="entry name" value="Concanavalin A-like lectins/glucanases"/>
    <property type="match status" value="1"/>
</dbReference>
<keyword evidence="1" id="KW-0732">Signal</keyword>
<dbReference type="KEGG" id="vih:AB0763_02265"/>
<gene>
    <name evidence="3" type="ORF">AB0763_02265</name>
</gene>
<proteinExistence type="predicted"/>
<name>A0AB39HBW5_9VIBR</name>
<feature type="domain" description="Alginate lyase 2" evidence="2">
    <location>
        <begin position="28"/>
        <end position="277"/>
    </location>
</feature>
<dbReference type="Gene3D" id="2.60.120.200">
    <property type="match status" value="1"/>
</dbReference>
<dbReference type="InterPro" id="IPR014895">
    <property type="entry name" value="Alginate_lyase_2"/>
</dbReference>
<dbReference type="RefSeq" id="WP_306100927.1">
    <property type="nucleotide sequence ID" value="NZ_CP162601.1"/>
</dbReference>
<keyword evidence="3" id="KW-0456">Lyase</keyword>